<dbReference type="RefSeq" id="WP_120697535.1">
    <property type="nucleotide sequence ID" value="NZ_RBDX01000009.1"/>
</dbReference>
<feature type="domain" description="YgjP-like metallopeptidase" evidence="2">
    <location>
        <begin position="108"/>
        <end position="178"/>
    </location>
</feature>
<proteinExistence type="predicted"/>
<dbReference type="OrthoDB" id="9811177at2"/>
<dbReference type="Pfam" id="PF01863">
    <property type="entry name" value="YgjP-like"/>
    <property type="match status" value="1"/>
</dbReference>
<name>A0A3A9W8A7_9ACTN</name>
<dbReference type="Gene3D" id="3.30.2010.10">
    <property type="entry name" value="Metalloproteases ('zincins'), catalytic domain"/>
    <property type="match status" value="1"/>
</dbReference>
<dbReference type="InterPro" id="IPR053136">
    <property type="entry name" value="UTP_pyrophosphatase-like"/>
</dbReference>
<dbReference type="CDD" id="cd07344">
    <property type="entry name" value="M48_yhfN_like"/>
    <property type="match status" value="1"/>
</dbReference>
<protein>
    <submittedName>
        <fullName evidence="3">M48 family peptidase</fullName>
    </submittedName>
</protein>
<dbReference type="PANTHER" id="PTHR30399">
    <property type="entry name" value="UNCHARACTERIZED PROTEIN YGJP"/>
    <property type="match status" value="1"/>
</dbReference>
<evidence type="ECO:0000313" key="3">
    <source>
        <dbReference type="EMBL" id="RKN08999.1"/>
    </source>
</evidence>
<dbReference type="Proteomes" id="UP000268652">
    <property type="component" value="Unassembled WGS sequence"/>
</dbReference>
<dbReference type="Proteomes" id="UP000275024">
    <property type="component" value="Unassembled WGS sequence"/>
</dbReference>
<organism evidence="3 6">
    <name type="scientific">Streptomyces radicis</name>
    <dbReference type="NCBI Taxonomy" id="1750517"/>
    <lineage>
        <taxon>Bacteria</taxon>
        <taxon>Bacillati</taxon>
        <taxon>Actinomycetota</taxon>
        <taxon>Actinomycetes</taxon>
        <taxon>Kitasatosporales</taxon>
        <taxon>Streptomycetaceae</taxon>
        <taxon>Streptomyces</taxon>
    </lineage>
</organism>
<evidence type="ECO:0000313" key="4">
    <source>
        <dbReference type="EMBL" id="RKN22810.1"/>
    </source>
</evidence>
<feature type="region of interest" description="Disordered" evidence="1">
    <location>
        <begin position="1"/>
        <end position="35"/>
    </location>
</feature>
<evidence type="ECO:0000313" key="5">
    <source>
        <dbReference type="Proteomes" id="UP000268652"/>
    </source>
</evidence>
<accession>A0A3A9W8A7</accession>
<dbReference type="PANTHER" id="PTHR30399:SF1">
    <property type="entry name" value="UTP PYROPHOSPHATASE"/>
    <property type="match status" value="1"/>
</dbReference>
<evidence type="ECO:0000256" key="1">
    <source>
        <dbReference type="SAM" id="MobiDB-lite"/>
    </source>
</evidence>
<comment type="caution">
    <text evidence="3">The sequence shown here is derived from an EMBL/GenBank/DDBJ whole genome shotgun (WGS) entry which is preliminary data.</text>
</comment>
<dbReference type="AlphaFoldDB" id="A0A3A9W8A7"/>
<dbReference type="EMBL" id="RBDY01000009">
    <property type="protein sequence ID" value="RKN22810.1"/>
    <property type="molecule type" value="Genomic_DNA"/>
</dbReference>
<feature type="compositionally biased region" description="Basic and acidic residues" evidence="1">
    <location>
        <begin position="23"/>
        <end position="35"/>
    </location>
</feature>
<keyword evidence="5" id="KW-1185">Reference proteome</keyword>
<evidence type="ECO:0000259" key="2">
    <source>
        <dbReference type="Pfam" id="PF01863"/>
    </source>
</evidence>
<gene>
    <name evidence="4" type="ORF">D7318_14780</name>
    <name evidence="3" type="ORF">D7319_13775</name>
</gene>
<reference evidence="5 6" key="1">
    <citation type="submission" date="2018-09" db="EMBL/GenBank/DDBJ databases">
        <title>Streptomyces sp. nov. DS1-2, an endophytic actinomycete isolated from roots of Dendrobium scabrilingue.</title>
        <authorList>
            <person name="Kuncharoen N."/>
            <person name="Kudo T."/>
            <person name="Ohkuma M."/>
            <person name="Yuki M."/>
            <person name="Tanasupawat S."/>
        </authorList>
    </citation>
    <scope>NUCLEOTIDE SEQUENCE [LARGE SCALE GENOMIC DNA]</scope>
    <source>
        <strain evidence="3 6">AZ1-7</strain>
        <strain evidence="4 5">DS1-2</strain>
    </source>
</reference>
<dbReference type="EMBL" id="RBDX01000009">
    <property type="protein sequence ID" value="RKN08999.1"/>
    <property type="molecule type" value="Genomic_DNA"/>
</dbReference>
<evidence type="ECO:0000313" key="6">
    <source>
        <dbReference type="Proteomes" id="UP000275024"/>
    </source>
</evidence>
<dbReference type="InterPro" id="IPR002725">
    <property type="entry name" value="YgjP-like_metallopeptidase"/>
</dbReference>
<sequence length="200" mass="22895">MPADPLNSAGPPQRIHPAGRPVLDGEREERVEVRRSARRRRTVSAYREGDRTIVLIPARMTADEERRWVSVMLDKLAAQEDRRIIGDDALAHRAAELSERYLQGRARPDSVRWVTNQNARWGSCTPALGSIRLSHRLQGMPEYVIDYVLLHELAHLLVPGHGPGFWELLERYPRTERARGFLEGVVAAERLPYVPWLRAE</sequence>